<dbReference type="EMBL" id="BAAAOQ010000019">
    <property type="protein sequence ID" value="GAA2200985.1"/>
    <property type="molecule type" value="Genomic_DNA"/>
</dbReference>
<keyword evidence="3" id="KW-1185">Reference proteome</keyword>
<feature type="compositionally biased region" description="Basic and acidic residues" evidence="1">
    <location>
        <begin position="155"/>
        <end position="166"/>
    </location>
</feature>
<evidence type="ECO:0000313" key="3">
    <source>
        <dbReference type="Proteomes" id="UP001501391"/>
    </source>
</evidence>
<feature type="compositionally biased region" description="Low complexity" evidence="1">
    <location>
        <begin position="94"/>
        <end position="106"/>
    </location>
</feature>
<evidence type="ECO:0000313" key="2">
    <source>
        <dbReference type="EMBL" id="GAA2200985.1"/>
    </source>
</evidence>
<accession>A0ABN3BVS0</accession>
<comment type="caution">
    <text evidence="2">The sequence shown here is derived from an EMBL/GenBank/DDBJ whole genome shotgun (WGS) entry which is preliminary data.</text>
</comment>
<organism evidence="2 3">
    <name type="scientific">Streptomyces bangladeshensis</name>
    <dbReference type="NCBI Taxonomy" id="295352"/>
    <lineage>
        <taxon>Bacteria</taxon>
        <taxon>Bacillati</taxon>
        <taxon>Actinomycetota</taxon>
        <taxon>Actinomycetes</taxon>
        <taxon>Kitasatosporales</taxon>
        <taxon>Streptomycetaceae</taxon>
        <taxon>Streptomyces</taxon>
    </lineage>
</organism>
<feature type="region of interest" description="Disordered" evidence="1">
    <location>
        <begin position="86"/>
        <end position="134"/>
    </location>
</feature>
<dbReference type="Proteomes" id="UP001501391">
    <property type="component" value="Unassembled WGS sequence"/>
</dbReference>
<protein>
    <submittedName>
        <fullName evidence="2">Uncharacterized protein</fullName>
    </submittedName>
</protein>
<name>A0ABN3BVS0_9ACTN</name>
<proteinExistence type="predicted"/>
<feature type="compositionally biased region" description="Pro residues" evidence="1">
    <location>
        <begin position="107"/>
        <end position="130"/>
    </location>
</feature>
<feature type="region of interest" description="Disordered" evidence="1">
    <location>
        <begin position="154"/>
        <end position="178"/>
    </location>
</feature>
<sequence>MVAGVGDPLRPRSDADEVAGHLEAMFAALTAQGTRLATLTFPDVTRITPLARPVRHRVTALNHRVRAAAHRHGGVVAEAGATPSSPIPGCGARTACTPVPSATSASPPSPTPPPRPAATTPGPTPCPPSPAGAAEPCWAAGFLGPWIVRRLRGRSSGDGRAAERPRLAPPDAEPARQT</sequence>
<reference evidence="2 3" key="1">
    <citation type="journal article" date="2019" name="Int. J. Syst. Evol. Microbiol.">
        <title>The Global Catalogue of Microorganisms (GCM) 10K type strain sequencing project: providing services to taxonomists for standard genome sequencing and annotation.</title>
        <authorList>
            <consortium name="The Broad Institute Genomics Platform"/>
            <consortium name="The Broad Institute Genome Sequencing Center for Infectious Disease"/>
            <person name="Wu L."/>
            <person name="Ma J."/>
        </authorList>
    </citation>
    <scope>NUCLEOTIDE SEQUENCE [LARGE SCALE GENOMIC DNA]</scope>
    <source>
        <strain evidence="2 3">JCM 14924</strain>
    </source>
</reference>
<gene>
    <name evidence="2" type="ORF">GCM10009787_54060</name>
</gene>
<evidence type="ECO:0000256" key="1">
    <source>
        <dbReference type="SAM" id="MobiDB-lite"/>
    </source>
</evidence>